<evidence type="ECO:0000259" key="4">
    <source>
        <dbReference type="PROSITE" id="PS50801"/>
    </source>
</evidence>
<dbReference type="Gene3D" id="3.30.450.20">
    <property type="entry name" value="PAS domain"/>
    <property type="match status" value="1"/>
</dbReference>
<proteinExistence type="predicted"/>
<evidence type="ECO:0000256" key="1">
    <source>
        <dbReference type="ARBA" id="ARBA00022801"/>
    </source>
</evidence>
<dbReference type="PANTHER" id="PTHR43156">
    <property type="entry name" value="STAGE II SPORULATION PROTEIN E-RELATED"/>
    <property type="match status" value="1"/>
</dbReference>
<dbReference type="Proteomes" id="UP001304298">
    <property type="component" value="Unassembled WGS sequence"/>
</dbReference>
<gene>
    <name evidence="5" type="ORF">VA596_24045</name>
</gene>
<dbReference type="InterPro" id="IPR003594">
    <property type="entry name" value="HATPase_dom"/>
</dbReference>
<dbReference type="InterPro" id="IPR013656">
    <property type="entry name" value="PAS_4"/>
</dbReference>
<evidence type="ECO:0000313" key="6">
    <source>
        <dbReference type="Proteomes" id="UP001304298"/>
    </source>
</evidence>
<dbReference type="SUPFAM" id="SSF55785">
    <property type="entry name" value="PYP-like sensor domain (PAS domain)"/>
    <property type="match status" value="1"/>
</dbReference>
<keyword evidence="2" id="KW-0175">Coiled coil</keyword>
<dbReference type="InterPro" id="IPR036457">
    <property type="entry name" value="PPM-type-like_dom_sf"/>
</dbReference>
<dbReference type="PROSITE" id="PS50801">
    <property type="entry name" value="STAS"/>
    <property type="match status" value="1"/>
</dbReference>
<dbReference type="Gene3D" id="3.30.750.24">
    <property type="entry name" value="STAS domain"/>
    <property type="match status" value="1"/>
</dbReference>
<feature type="domain" description="PAC" evidence="3">
    <location>
        <begin position="88"/>
        <end position="146"/>
    </location>
</feature>
<name>A0ABU5RAI2_9PSEU</name>
<dbReference type="InterPro" id="IPR035965">
    <property type="entry name" value="PAS-like_dom_sf"/>
</dbReference>
<dbReference type="InterPro" id="IPR052016">
    <property type="entry name" value="Bact_Sigma-Reg"/>
</dbReference>
<feature type="domain" description="STAS" evidence="4">
    <location>
        <begin position="570"/>
        <end position="633"/>
    </location>
</feature>
<dbReference type="Gene3D" id="3.30.565.10">
    <property type="entry name" value="Histidine kinase-like ATPase, C-terminal domain"/>
    <property type="match status" value="1"/>
</dbReference>
<dbReference type="Pfam" id="PF08448">
    <property type="entry name" value="PAS_4"/>
    <property type="match status" value="1"/>
</dbReference>
<dbReference type="Pfam" id="PF07228">
    <property type="entry name" value="SpoIIE"/>
    <property type="match status" value="1"/>
</dbReference>
<dbReference type="PANTHER" id="PTHR43156:SF2">
    <property type="entry name" value="STAGE II SPORULATION PROTEIN E"/>
    <property type="match status" value="1"/>
</dbReference>
<dbReference type="SUPFAM" id="SSF52091">
    <property type="entry name" value="SpoIIaa-like"/>
    <property type="match status" value="1"/>
</dbReference>
<dbReference type="InterPro" id="IPR002645">
    <property type="entry name" value="STAS_dom"/>
</dbReference>
<evidence type="ECO:0000313" key="5">
    <source>
        <dbReference type="EMBL" id="MEA5362629.1"/>
    </source>
</evidence>
<dbReference type="CDD" id="cd07043">
    <property type="entry name" value="STAS_anti-anti-sigma_factors"/>
    <property type="match status" value="1"/>
</dbReference>
<reference evidence="5 6" key="1">
    <citation type="submission" date="2023-12" db="EMBL/GenBank/DDBJ databases">
        <title>Amycolatopsis sp. V23-08.</title>
        <authorList>
            <person name="Somphong A."/>
        </authorList>
    </citation>
    <scope>NUCLEOTIDE SEQUENCE [LARGE SCALE GENOMIC DNA]</scope>
    <source>
        <strain evidence="5 6">V23-08</strain>
    </source>
</reference>
<dbReference type="SUPFAM" id="SSF81606">
    <property type="entry name" value="PP2C-like"/>
    <property type="match status" value="1"/>
</dbReference>
<keyword evidence="6" id="KW-1185">Reference proteome</keyword>
<feature type="coiled-coil region" evidence="2">
    <location>
        <begin position="134"/>
        <end position="168"/>
    </location>
</feature>
<dbReference type="RefSeq" id="WP_323330231.1">
    <property type="nucleotide sequence ID" value="NZ_JAYFSI010000005.1"/>
</dbReference>
<evidence type="ECO:0000259" key="3">
    <source>
        <dbReference type="PROSITE" id="PS50113"/>
    </source>
</evidence>
<dbReference type="CDD" id="cd16936">
    <property type="entry name" value="HATPase_RsbW-like"/>
    <property type="match status" value="1"/>
</dbReference>
<dbReference type="Gene3D" id="3.60.40.10">
    <property type="entry name" value="PPM-type phosphatase domain"/>
    <property type="match status" value="1"/>
</dbReference>
<sequence>MTSEGNEYDAVADRQIGREEDVRRVFDAMPVLVLAMAGPELEVTATTAAYRVLAGRSEMIGLPFREVYPETMGQQIFEMFAGVYRTGNPLDVRAMRAQFEQQGRRIEVFVDVTAVPQRGADGEVTGVIAQVVDVTEQERQRRATQERADVAEARYAQARDVIDTLQRELLPAGVPVLPRAQIAASYLLADADTAAGGDWYDALALEDGRVALVVGDVVGHGVSASATMGQLRIVLEEHLAGTGDVLAAVQAADAATARIPGARAATVCVAVLDPATGQLTYTTAGHPPPLLVPAGDEDKGRYLDTTAGGPLGFEGDRASATTQLTTGDLVLLYSDGILERPGQELSTSTVDLARVAADVTADRALPGSPGLTVERVCEQTIELMIRATGHDDDITLLAAQLTPAPAGFALTVPADTDSLVTLRTGLDEWLTTARVARPDIDALRHAVVELVTNAIDHAYLDSPDTHPVTVTAALDSTGRLEVRVIDQGRWREPRPSPDRGLGLHVTSGVVDSLQLDHDAHGTTAIVRHRLNRPARLLTAESRGPAAGARPAPQADPLIVLDQPSAPEPRLRIDGPIDGATAATVEHEILTAGSTGARSLTVDLTGVTHLASAGVAVLHKLAALHRGNHTELVLFAPVGGNADMVMTLVDLPHRTLDPDTESDDAG</sequence>
<evidence type="ECO:0000256" key="2">
    <source>
        <dbReference type="SAM" id="Coils"/>
    </source>
</evidence>
<dbReference type="InterPro" id="IPR001932">
    <property type="entry name" value="PPM-type_phosphatase-like_dom"/>
</dbReference>
<comment type="caution">
    <text evidence="5">The sequence shown here is derived from an EMBL/GenBank/DDBJ whole genome shotgun (WGS) entry which is preliminary data.</text>
</comment>
<keyword evidence="1" id="KW-0378">Hydrolase</keyword>
<dbReference type="InterPro" id="IPR000700">
    <property type="entry name" value="PAS-assoc_C"/>
</dbReference>
<dbReference type="SUPFAM" id="SSF55874">
    <property type="entry name" value="ATPase domain of HSP90 chaperone/DNA topoisomerase II/histidine kinase"/>
    <property type="match status" value="1"/>
</dbReference>
<dbReference type="InterPro" id="IPR036513">
    <property type="entry name" value="STAS_dom_sf"/>
</dbReference>
<dbReference type="EMBL" id="JAYFSI010000005">
    <property type="protein sequence ID" value="MEA5362629.1"/>
    <property type="molecule type" value="Genomic_DNA"/>
</dbReference>
<dbReference type="SMART" id="SM00331">
    <property type="entry name" value="PP2C_SIG"/>
    <property type="match status" value="1"/>
</dbReference>
<dbReference type="Pfam" id="PF13581">
    <property type="entry name" value="HATPase_c_2"/>
    <property type="match status" value="1"/>
</dbReference>
<dbReference type="Pfam" id="PF01740">
    <property type="entry name" value="STAS"/>
    <property type="match status" value="1"/>
</dbReference>
<accession>A0ABU5RAI2</accession>
<organism evidence="5 6">
    <name type="scientific">Amycolatopsis heterodermiae</name>
    <dbReference type="NCBI Taxonomy" id="3110235"/>
    <lineage>
        <taxon>Bacteria</taxon>
        <taxon>Bacillati</taxon>
        <taxon>Actinomycetota</taxon>
        <taxon>Actinomycetes</taxon>
        <taxon>Pseudonocardiales</taxon>
        <taxon>Pseudonocardiaceae</taxon>
        <taxon>Amycolatopsis</taxon>
    </lineage>
</organism>
<protein>
    <submittedName>
        <fullName evidence="5">SpoIIE family protein phosphatase</fullName>
    </submittedName>
</protein>
<dbReference type="InterPro" id="IPR036890">
    <property type="entry name" value="HATPase_C_sf"/>
</dbReference>
<dbReference type="PROSITE" id="PS50113">
    <property type="entry name" value="PAC"/>
    <property type="match status" value="1"/>
</dbReference>